<dbReference type="Pfam" id="PF01381">
    <property type="entry name" value="HTH_3"/>
    <property type="match status" value="1"/>
</dbReference>
<feature type="domain" description="HTH cro/C1-type" evidence="1">
    <location>
        <begin position="11"/>
        <end position="64"/>
    </location>
</feature>
<dbReference type="InterPro" id="IPR010982">
    <property type="entry name" value="Lambda_DNA-bd_dom_sf"/>
</dbReference>
<gene>
    <name evidence="2" type="ORF">KKI46_09785</name>
</gene>
<dbReference type="EMBL" id="CP075897">
    <property type="protein sequence ID" value="QWB28890.1"/>
    <property type="molecule type" value="Genomic_DNA"/>
</dbReference>
<dbReference type="CDD" id="cd00093">
    <property type="entry name" value="HTH_XRE"/>
    <property type="match status" value="1"/>
</dbReference>
<accession>A0ABX8G702</accession>
<dbReference type="InterPro" id="IPR053163">
    <property type="entry name" value="HTH-type_regulator_Rgg"/>
</dbReference>
<reference evidence="2 3" key="1">
    <citation type="submission" date="2021-05" db="EMBL/GenBank/DDBJ databases">
        <title>Biocontrol using Exiguobacterium acetylicum SI17 against litchi downy blight caused by Peronophythora litchii.</title>
        <authorList>
            <person name="Zheng L."/>
        </authorList>
    </citation>
    <scope>NUCLEOTIDE SEQUENCE [LARGE SCALE GENOMIC DNA]</scope>
    <source>
        <strain evidence="2 3">SI17</strain>
    </source>
</reference>
<name>A0ABX8G702_EXIAC</name>
<protein>
    <submittedName>
        <fullName evidence="2">Helix-turn-helix domain-containing protein</fullName>
    </submittedName>
</protein>
<keyword evidence="3" id="KW-1185">Reference proteome</keyword>
<dbReference type="PANTHER" id="PTHR37038">
    <property type="entry name" value="TRANSCRIPTIONAL REGULATOR-RELATED"/>
    <property type="match status" value="1"/>
</dbReference>
<evidence type="ECO:0000259" key="1">
    <source>
        <dbReference type="PROSITE" id="PS50943"/>
    </source>
</evidence>
<dbReference type="Gene3D" id="1.25.40.10">
    <property type="entry name" value="Tetratricopeptide repeat domain"/>
    <property type="match status" value="1"/>
</dbReference>
<organism evidence="2 3">
    <name type="scientific">Exiguobacterium acetylicum</name>
    <name type="common">Brevibacterium acetylicum</name>
    <dbReference type="NCBI Taxonomy" id="41170"/>
    <lineage>
        <taxon>Bacteria</taxon>
        <taxon>Bacillati</taxon>
        <taxon>Bacillota</taxon>
        <taxon>Bacilli</taxon>
        <taxon>Bacillales</taxon>
        <taxon>Bacillales Family XII. Incertae Sedis</taxon>
        <taxon>Exiguobacterium</taxon>
    </lineage>
</organism>
<dbReference type="InterPro" id="IPR001387">
    <property type="entry name" value="Cro/C1-type_HTH"/>
</dbReference>
<evidence type="ECO:0000313" key="3">
    <source>
        <dbReference type="Proteomes" id="UP000679498"/>
    </source>
</evidence>
<dbReference type="InterPro" id="IPR041315">
    <property type="entry name" value="PlcR_TPR"/>
</dbReference>
<dbReference type="Pfam" id="PF18768">
    <property type="entry name" value="RNPP_C"/>
    <property type="match status" value="1"/>
</dbReference>
<proteinExistence type="predicted"/>
<dbReference type="SUPFAM" id="SSF47413">
    <property type="entry name" value="lambda repressor-like DNA-binding domains"/>
    <property type="match status" value="1"/>
</dbReference>
<dbReference type="PANTHER" id="PTHR37038:SF14">
    <property type="entry name" value="TRANSCRIPTIONAL ACTIVATOR"/>
    <property type="match status" value="1"/>
</dbReference>
<dbReference type="GeneID" id="88811966"/>
<dbReference type="PROSITE" id="PS50943">
    <property type="entry name" value="HTH_CROC1"/>
    <property type="match status" value="1"/>
</dbReference>
<sequence>MVNANPIGENLKRFRVQKGYSQKELCADLCSQAEISKIENGLNSPTVDLLQQLAVRLQVPISLLFQEHTDEEKFFQLDRFLSDLLREEKYKEALERIHQQEKDSIVEIDILKSYIKTIIDLKQNRIDFRAAASLLSNLLIEKEVWSQSIQLFIRIKMAIANMYSEQDLFYLTESVYQELENEIEVLQSTTHLNALLKIYFNHCQILEYQGKSEESIVIAKKGYELCLMHNHTFLFGHFYYQLAHYDEYSGEDEKSLQKQYSVAYALFHAFEHDVRKKMILRMKEPYMLFTFEN</sequence>
<dbReference type="Proteomes" id="UP000679498">
    <property type="component" value="Chromosome"/>
</dbReference>
<dbReference type="SMART" id="SM00530">
    <property type="entry name" value="HTH_XRE"/>
    <property type="match status" value="1"/>
</dbReference>
<evidence type="ECO:0000313" key="2">
    <source>
        <dbReference type="EMBL" id="QWB28890.1"/>
    </source>
</evidence>
<dbReference type="RefSeq" id="WP_029341948.1">
    <property type="nucleotide sequence ID" value="NZ_CP075897.1"/>
</dbReference>
<dbReference type="InterPro" id="IPR011990">
    <property type="entry name" value="TPR-like_helical_dom_sf"/>
</dbReference>